<organism evidence="1 2">
    <name type="scientific">Entomophthora muscae</name>
    <dbReference type="NCBI Taxonomy" id="34485"/>
    <lineage>
        <taxon>Eukaryota</taxon>
        <taxon>Fungi</taxon>
        <taxon>Fungi incertae sedis</taxon>
        <taxon>Zoopagomycota</taxon>
        <taxon>Entomophthoromycotina</taxon>
        <taxon>Entomophthoromycetes</taxon>
        <taxon>Entomophthorales</taxon>
        <taxon>Entomophthoraceae</taxon>
        <taxon>Entomophthora</taxon>
    </lineage>
</organism>
<accession>A0ACC2RH84</accession>
<protein>
    <submittedName>
        <fullName evidence="1">Uncharacterized protein</fullName>
    </submittedName>
</protein>
<sequence>MRDVVGKIAVYVEIFGLLLNLVTLKLILRQGLNSPDMYLALLLALSDVCLVASKLGLYAYYQGTGDMGIFDNVWFGQLDGLFMCLFISTSVLCIGYLALLRCWAIFLRRKINTKAWIHMFFVQQGILFCFLLANAFNQDFTLSPFKRFFYPNLESKGHIPRLCMFLFVTWTVFSATAVNVAYPAICHSYLTSIDLATTFLDWHPRATLRSNHLKKITVVLRICSLMLIYDLVMLPSLFILSKELIQNHIRSITEDCILTISLLFLVLVNPLTLICLHQDILNDVKSLLFSLAGNNQPHSLPN</sequence>
<evidence type="ECO:0000313" key="1">
    <source>
        <dbReference type="EMBL" id="KAJ9049462.1"/>
    </source>
</evidence>
<dbReference type="Proteomes" id="UP001165960">
    <property type="component" value="Unassembled WGS sequence"/>
</dbReference>
<reference evidence="1" key="1">
    <citation type="submission" date="2022-04" db="EMBL/GenBank/DDBJ databases">
        <title>Genome of the entomopathogenic fungus Entomophthora muscae.</title>
        <authorList>
            <person name="Elya C."/>
            <person name="Lovett B.R."/>
            <person name="Lee E."/>
            <person name="Macias A.M."/>
            <person name="Hajek A.E."/>
            <person name="De Bivort B.L."/>
            <person name="Kasson M.T."/>
            <person name="De Fine Licht H.H."/>
            <person name="Stajich J.E."/>
        </authorList>
    </citation>
    <scope>NUCLEOTIDE SEQUENCE</scope>
    <source>
        <strain evidence="1">Berkeley</strain>
    </source>
</reference>
<comment type="caution">
    <text evidence="1">The sequence shown here is derived from an EMBL/GenBank/DDBJ whole genome shotgun (WGS) entry which is preliminary data.</text>
</comment>
<evidence type="ECO:0000313" key="2">
    <source>
        <dbReference type="Proteomes" id="UP001165960"/>
    </source>
</evidence>
<name>A0ACC2RH84_9FUNG</name>
<keyword evidence="2" id="KW-1185">Reference proteome</keyword>
<gene>
    <name evidence="1" type="ORF">DSO57_1024167</name>
</gene>
<dbReference type="EMBL" id="QTSX02007229">
    <property type="protein sequence ID" value="KAJ9049462.1"/>
    <property type="molecule type" value="Genomic_DNA"/>
</dbReference>
<proteinExistence type="predicted"/>